<gene>
    <name evidence="6" type="ORF">cyc_04885</name>
</gene>
<evidence type="ECO:0000256" key="1">
    <source>
        <dbReference type="ARBA" id="ARBA00005775"/>
    </source>
</evidence>
<feature type="compositionally biased region" description="Low complexity" evidence="4">
    <location>
        <begin position="197"/>
        <end position="219"/>
    </location>
</feature>
<dbReference type="InterPro" id="IPR016024">
    <property type="entry name" value="ARM-type_fold"/>
</dbReference>
<keyword evidence="7" id="KW-1185">Reference proteome</keyword>
<dbReference type="Pfam" id="PF02854">
    <property type="entry name" value="MIF4G"/>
    <property type="match status" value="1"/>
</dbReference>
<dbReference type="AlphaFoldDB" id="A0A1D3CU77"/>
<dbReference type="EMBL" id="JROU02001948">
    <property type="protein sequence ID" value="OEH74741.1"/>
    <property type="molecule type" value="Genomic_DNA"/>
</dbReference>
<evidence type="ECO:0000313" key="7">
    <source>
        <dbReference type="Proteomes" id="UP000095192"/>
    </source>
</evidence>
<dbReference type="PANTHER" id="PTHR23253">
    <property type="entry name" value="EUKARYOTIC TRANSLATION INITIATION FACTOR 4 GAMMA"/>
    <property type="match status" value="1"/>
</dbReference>
<evidence type="ECO:0000256" key="4">
    <source>
        <dbReference type="SAM" id="MobiDB-lite"/>
    </source>
</evidence>
<dbReference type="InParanoid" id="A0A1D3CU77"/>
<dbReference type="PANTHER" id="PTHR23253:SF9">
    <property type="entry name" value="EUKARYOTIC TRANSLATION INITIATION FACTOR 4 GAMMA 2"/>
    <property type="match status" value="1"/>
</dbReference>
<dbReference type="Proteomes" id="UP000095192">
    <property type="component" value="Unassembled WGS sequence"/>
</dbReference>
<keyword evidence="2" id="KW-0396">Initiation factor</keyword>
<feature type="compositionally biased region" description="Polar residues" evidence="4">
    <location>
        <begin position="67"/>
        <end position="85"/>
    </location>
</feature>
<dbReference type="GO" id="GO:0016281">
    <property type="term" value="C:eukaryotic translation initiation factor 4F complex"/>
    <property type="evidence" value="ECO:0007669"/>
    <property type="project" value="TreeGrafter"/>
</dbReference>
<name>A0A1D3CU77_9EIME</name>
<dbReference type="SMART" id="SM00543">
    <property type="entry name" value="MIF4G"/>
    <property type="match status" value="1"/>
</dbReference>
<feature type="region of interest" description="Disordered" evidence="4">
    <location>
        <begin position="183"/>
        <end position="234"/>
    </location>
</feature>
<proteinExistence type="inferred from homology"/>
<evidence type="ECO:0000256" key="3">
    <source>
        <dbReference type="ARBA" id="ARBA00022917"/>
    </source>
</evidence>
<dbReference type="Gene3D" id="1.25.40.180">
    <property type="match status" value="1"/>
</dbReference>
<evidence type="ECO:0000313" key="6">
    <source>
        <dbReference type="EMBL" id="OEH74741.1"/>
    </source>
</evidence>
<dbReference type="VEuPathDB" id="ToxoDB:LOC34621345"/>
<protein>
    <submittedName>
        <fullName evidence="6">Eukaryotic translation initiation</fullName>
    </submittedName>
</protein>
<dbReference type="VEuPathDB" id="ToxoDB:cyc_04885"/>
<evidence type="ECO:0000256" key="2">
    <source>
        <dbReference type="ARBA" id="ARBA00022540"/>
    </source>
</evidence>
<comment type="caution">
    <text evidence="6">The sequence shown here is derived from an EMBL/GenBank/DDBJ whole genome shotgun (WGS) entry which is preliminary data.</text>
</comment>
<organism evidence="6 7">
    <name type="scientific">Cyclospora cayetanensis</name>
    <dbReference type="NCBI Taxonomy" id="88456"/>
    <lineage>
        <taxon>Eukaryota</taxon>
        <taxon>Sar</taxon>
        <taxon>Alveolata</taxon>
        <taxon>Apicomplexa</taxon>
        <taxon>Conoidasida</taxon>
        <taxon>Coccidia</taxon>
        <taxon>Eucoccidiorida</taxon>
        <taxon>Eimeriorina</taxon>
        <taxon>Eimeriidae</taxon>
        <taxon>Cyclospora</taxon>
    </lineage>
</organism>
<dbReference type="SUPFAM" id="SSF48371">
    <property type="entry name" value="ARM repeat"/>
    <property type="match status" value="1"/>
</dbReference>
<comment type="similarity">
    <text evidence="1">Belongs to the eukaryotic initiation factor 4G family.</text>
</comment>
<accession>A0A1D3CU77</accession>
<feature type="compositionally biased region" description="Polar residues" evidence="4">
    <location>
        <begin position="105"/>
        <end position="118"/>
    </location>
</feature>
<evidence type="ECO:0000259" key="5">
    <source>
        <dbReference type="SMART" id="SM00543"/>
    </source>
</evidence>
<dbReference type="InterPro" id="IPR003890">
    <property type="entry name" value="MIF4G-like_typ-3"/>
</dbReference>
<feature type="region of interest" description="Disordered" evidence="4">
    <location>
        <begin position="1"/>
        <end position="144"/>
    </location>
</feature>
<sequence>MGDQEARRLEGVSWRRDPLSSDVRSTGRRHHEPLGSSGGSALTSWNSFGARGGGGGGPPPLARSGDGMSSNQGAASSNGLRSSLSYGGAEAVGGTGLGSIRGAPSQKNTGWTAIQTPVHQGAYKGPDQQLQPSHQQRKGHSEAPSVCCAEIKGTTFSSTSRHPPAATVEMAAAEASIYCSGGDTDGGDAASRSTPEGVSSSSAAAGGVQQVSPRSQQESPMPPSPQGTFSLPGGSAAAAAAGVSLGCGLTWRPRRALTREEEIERNVKSLLNKLTIEKFNVISEKVALTLEEALARPSEVQLIVNAVIDKAVTEPDWSEMYADLCQVLQWRSVSPEGDSETIRKTPFMLALLNRIQTEFESMPTVLTTPPAAADSEDDQLELSRLKRRVLGVVKLIGELFHRRLLGFKVVNDVVVQLVMRSDAPDEHLVECFLQLIATVGYFIDQNPKMKVVLDSWWWSLLTDSASHVSSSGGFVSPQDTFDMRRAEWRKKVHKERAKALNDLRDQLETEEVLGGSIHAAQYGNIVVVGERTNLNGHYLGYLKEQEAIYEGRVAQRCAAAGVSSRRPVAPS</sequence>
<feature type="domain" description="MIF4G" evidence="5">
    <location>
        <begin position="264"/>
        <end position="492"/>
    </location>
</feature>
<keyword evidence="3" id="KW-0648">Protein biosynthesis</keyword>
<feature type="compositionally biased region" description="Gly residues" evidence="4">
    <location>
        <begin position="90"/>
        <end position="99"/>
    </location>
</feature>
<dbReference type="GO" id="GO:0003743">
    <property type="term" value="F:translation initiation factor activity"/>
    <property type="evidence" value="ECO:0007669"/>
    <property type="project" value="UniProtKB-KW"/>
</dbReference>
<reference evidence="6 7" key="1">
    <citation type="journal article" date="2016" name="BMC Genomics">
        <title>Comparative genomics reveals Cyclospora cayetanensis possesses coccidia-like metabolism and invasion components but unique surface antigens.</title>
        <authorList>
            <person name="Liu S."/>
            <person name="Wang L."/>
            <person name="Zheng H."/>
            <person name="Xu Z."/>
            <person name="Roellig D.M."/>
            <person name="Li N."/>
            <person name="Frace M.A."/>
            <person name="Tang K."/>
            <person name="Arrowood M.J."/>
            <person name="Moss D.M."/>
            <person name="Zhang L."/>
            <person name="Feng Y."/>
            <person name="Xiao L."/>
        </authorList>
    </citation>
    <scope>NUCLEOTIDE SEQUENCE [LARGE SCALE GENOMIC DNA]</scope>
    <source>
        <strain evidence="6 7">CHN_HEN01</strain>
    </source>
</reference>
<dbReference type="GO" id="GO:0003729">
    <property type="term" value="F:mRNA binding"/>
    <property type="evidence" value="ECO:0007669"/>
    <property type="project" value="TreeGrafter"/>
</dbReference>
<feature type="compositionally biased region" description="Basic and acidic residues" evidence="4">
    <location>
        <begin position="1"/>
        <end position="19"/>
    </location>
</feature>